<evidence type="ECO:0000313" key="2">
    <source>
        <dbReference type="Proteomes" id="UP000002596"/>
    </source>
</evidence>
<reference evidence="1" key="1">
    <citation type="submission" date="2006-12" db="EMBL/GenBank/DDBJ databases">
        <title>Complete sequence of Acidovorax avenae subsp. citrulli AAC00-1.</title>
        <authorList>
            <consortium name="US DOE Joint Genome Institute"/>
            <person name="Copeland A."/>
            <person name="Lucas S."/>
            <person name="Lapidus A."/>
            <person name="Barry K."/>
            <person name="Detter J.C."/>
            <person name="Glavina del Rio T."/>
            <person name="Dalin E."/>
            <person name="Tice H."/>
            <person name="Pitluck S."/>
            <person name="Kiss H."/>
            <person name="Brettin T."/>
            <person name="Bruce D."/>
            <person name="Han C."/>
            <person name="Tapia R."/>
            <person name="Gilna P."/>
            <person name="Schmutz J."/>
            <person name="Larimer F."/>
            <person name="Land M."/>
            <person name="Hauser L."/>
            <person name="Kyrpides N."/>
            <person name="Kim E."/>
            <person name="Stahl D."/>
            <person name="Richardson P."/>
        </authorList>
    </citation>
    <scope>NUCLEOTIDE SEQUENCE</scope>
    <source>
        <strain evidence="1">AAC00-1</strain>
    </source>
</reference>
<dbReference type="eggNOG" id="ENOG50335WK">
    <property type="taxonomic scope" value="Bacteria"/>
</dbReference>
<evidence type="ECO:0000313" key="1">
    <source>
        <dbReference type="EMBL" id="ABM32192.1"/>
    </source>
</evidence>
<name>A1TMK4_PARC0</name>
<dbReference type="HOGENOM" id="CLU_1514714_0_0_4"/>
<proteinExistence type="predicted"/>
<gene>
    <name evidence="1" type="ordered locus">Aave_1605</name>
</gene>
<dbReference type="Proteomes" id="UP000002596">
    <property type="component" value="Chromosome"/>
</dbReference>
<dbReference type="EMBL" id="CP000512">
    <property type="protein sequence ID" value="ABM32192.1"/>
    <property type="molecule type" value="Genomic_DNA"/>
</dbReference>
<organism evidence="1 2">
    <name type="scientific">Paracidovorax citrulli (strain AAC00-1)</name>
    <name type="common">Acidovorax citrulli</name>
    <dbReference type="NCBI Taxonomy" id="397945"/>
    <lineage>
        <taxon>Bacteria</taxon>
        <taxon>Pseudomonadati</taxon>
        <taxon>Pseudomonadota</taxon>
        <taxon>Betaproteobacteria</taxon>
        <taxon>Burkholderiales</taxon>
        <taxon>Comamonadaceae</taxon>
        <taxon>Paracidovorax</taxon>
    </lineage>
</organism>
<sequence>MPGCTESPGCHSSMTAEHPNSSSSALALVDFPHPCGAEKMTAFNGEGELVMEVQSEFRQVFLPYCLIKTADGAYVVVNRRYKPVGIVLTDWVNYDKYPVKVRFKKALSKAQIAALDYAGRTDDTRIYLYNDACVPTSSAANWRAYSDRLGRLAKYAVLHEGRADESSAESHPSPPVF</sequence>
<accession>A1TMK4</accession>
<protein>
    <submittedName>
        <fullName evidence="1">Uncharacterized protein</fullName>
    </submittedName>
</protein>
<dbReference type="KEGG" id="aav:Aave_1605"/>
<dbReference type="STRING" id="397945.Aave_1605"/>
<dbReference type="AlphaFoldDB" id="A1TMK4"/>